<feature type="domain" description="Amine oxidase" evidence="1">
    <location>
        <begin position="35"/>
        <end position="439"/>
    </location>
</feature>
<gene>
    <name evidence="2" type="ORF">EV659_10981</name>
</gene>
<evidence type="ECO:0000313" key="3">
    <source>
        <dbReference type="Proteomes" id="UP000295399"/>
    </source>
</evidence>
<dbReference type="NCBIfam" id="TIGR03467">
    <property type="entry name" value="HpnE"/>
    <property type="match status" value="1"/>
</dbReference>
<reference evidence="2 3" key="1">
    <citation type="submission" date="2019-03" db="EMBL/GenBank/DDBJ databases">
        <title>Genomic Encyclopedia of Type Strains, Phase IV (KMG-IV): sequencing the most valuable type-strain genomes for metagenomic binning, comparative biology and taxonomic classification.</title>
        <authorList>
            <person name="Goeker M."/>
        </authorList>
    </citation>
    <scope>NUCLEOTIDE SEQUENCE [LARGE SCALE GENOMIC DNA]</scope>
    <source>
        <strain evidence="2 3">DSM 2132</strain>
    </source>
</reference>
<dbReference type="RefSeq" id="WP_132709074.1">
    <property type="nucleotide sequence ID" value="NZ_JACIGF010000009.1"/>
</dbReference>
<dbReference type="PANTHER" id="PTHR42923:SF47">
    <property type="entry name" value="BLR3003 PROTEIN"/>
    <property type="match status" value="1"/>
</dbReference>
<dbReference type="EMBL" id="SLXO01000009">
    <property type="protein sequence ID" value="TCP32589.1"/>
    <property type="molecule type" value="Genomic_DNA"/>
</dbReference>
<dbReference type="PANTHER" id="PTHR42923">
    <property type="entry name" value="PROTOPORPHYRINOGEN OXIDASE"/>
    <property type="match status" value="1"/>
</dbReference>
<dbReference type="OrthoDB" id="7849608at2"/>
<comment type="caution">
    <text evidence="2">The sequence shown here is derived from an EMBL/GenBank/DDBJ whole genome shotgun (WGS) entry which is preliminary data.</text>
</comment>
<organism evidence="2 3">
    <name type="scientific">Rhodothalassium salexigens DSM 2132</name>
    <dbReference type="NCBI Taxonomy" id="1188247"/>
    <lineage>
        <taxon>Bacteria</taxon>
        <taxon>Pseudomonadati</taxon>
        <taxon>Pseudomonadota</taxon>
        <taxon>Alphaproteobacteria</taxon>
        <taxon>Rhodothalassiales</taxon>
        <taxon>Rhodothalassiaceae</taxon>
        <taxon>Rhodothalassium</taxon>
    </lineage>
</organism>
<dbReference type="Proteomes" id="UP000295399">
    <property type="component" value="Unassembled WGS sequence"/>
</dbReference>
<dbReference type="Pfam" id="PF01593">
    <property type="entry name" value="Amino_oxidase"/>
    <property type="match status" value="1"/>
</dbReference>
<dbReference type="InterPro" id="IPR036188">
    <property type="entry name" value="FAD/NAD-bd_sf"/>
</dbReference>
<dbReference type="InterPro" id="IPR017830">
    <property type="entry name" value="SQase_HpnE"/>
</dbReference>
<dbReference type="Gene3D" id="3.50.50.60">
    <property type="entry name" value="FAD/NAD(P)-binding domain"/>
    <property type="match status" value="1"/>
</dbReference>
<accession>A0A4R2PBT6</accession>
<proteinExistence type="predicted"/>
<evidence type="ECO:0000313" key="2">
    <source>
        <dbReference type="EMBL" id="TCP32589.1"/>
    </source>
</evidence>
<dbReference type="AlphaFoldDB" id="A0A4R2PBT6"/>
<dbReference type="SUPFAM" id="SSF51905">
    <property type="entry name" value="FAD/NAD(P)-binding domain"/>
    <property type="match status" value="1"/>
</dbReference>
<dbReference type="InterPro" id="IPR002937">
    <property type="entry name" value="Amino_oxidase"/>
</dbReference>
<name>A0A4R2PBT6_RHOSA</name>
<dbReference type="GO" id="GO:0016491">
    <property type="term" value="F:oxidoreductase activity"/>
    <property type="evidence" value="ECO:0007669"/>
    <property type="project" value="InterPro"/>
</dbReference>
<evidence type="ECO:0000259" key="1">
    <source>
        <dbReference type="Pfam" id="PF01593"/>
    </source>
</evidence>
<dbReference type="InParanoid" id="A0A4R2PBT6"/>
<dbReference type="InterPro" id="IPR050464">
    <property type="entry name" value="Zeta_carotene_desat/Oxidored"/>
</dbReference>
<sequence length="458" mass="48121">MTATPPPGPALPPDTVTAPGTVTTPGTVHVVGAGLAGLAAAVALADAGRPVRLYDAAPRAGGRCRSFDDSALGARIDNGNHLMMAANTAVADFLDRVGAPDGLYKAPHARFDFLDLASGTRWSVHPNRGALAWWLLVPGRRVAGAGLWAHLRAAGLLLAGARDRVVDRVPAQGALYDRFILPLTEAVMNCGPDRASARLLRRVMVETFARGGDACRPWIAREGLSEALVDPALAHLDRHGVSLETGARLSAVERRDGRASALVFGRDRGRVALDAGDAVVLALPPDQTGKLLDLDVPQGAVPIVNVHFRLDVPLAPPGEPRLLGLVGGTAHWLFLRDRLASVTVSNATDLAQRPNDEIAQTCWADVSRALDRPAEPMPPVRVIIEKRATFLQTPENVARRPHSRTELANLALAGDWTDTGLPATIEGAIRSGFTAAEALSPAAPADTGTAPAQAIRAA</sequence>
<keyword evidence="3" id="KW-1185">Reference proteome</keyword>
<dbReference type="Gene3D" id="3.90.660.20">
    <property type="entry name" value="Protoporphyrinogen oxidase, mitochondrial, domain 2"/>
    <property type="match status" value="1"/>
</dbReference>
<dbReference type="Gene3D" id="1.10.3110.10">
    <property type="entry name" value="protoporphyrinogen ix oxidase, domain 3"/>
    <property type="match status" value="1"/>
</dbReference>
<protein>
    <submittedName>
        <fullName evidence="2">Squalene-associated FAD-dependent desaturase</fullName>
    </submittedName>
</protein>